<dbReference type="Pfam" id="PF07228">
    <property type="entry name" value="SpoIIE"/>
    <property type="match status" value="1"/>
</dbReference>
<evidence type="ECO:0000256" key="2">
    <source>
        <dbReference type="SAM" id="MobiDB-lite"/>
    </source>
</evidence>
<evidence type="ECO:0000313" key="6">
    <source>
        <dbReference type="Proteomes" id="UP000007842"/>
    </source>
</evidence>
<sequence length="427" mass="44619">MRSSRFRAALEALGTAVSAHQGMTTPLLAVMAVCVADILVGPNHFLAPLMVVAPALAVATTTWRRTLVVGAVGGLAQAVLVRYDATLTSHDRRILAGMAVGYLTVVLFSAYGAWWRELRSRQFQAVVSVAEAAQRALLRPPGPRVGGLRLAVRYSSAADAAQIGGDLYAVLDTPYGVRVLIGDVRGKGLDAVQTSAVVLGAFREAAYDEDELTGVARRVDASVARHVPDGEFTTALFAEFPGGEGAPAGNEIEMLHYGHVPGLKVAPDATVTTLEPPEPWVPLGLTRFVTGAPVPWRVPLSPDDVLVLCTDGVVEARGHADGEFYPLAERIGPLVAGAADDLEAAVEQVSADLLEFTAGTRTDDSVLLLLARGRPAVSGVTGVAHAPVGADQRALRARSSAYSGHHWPAGGPPLQGPSDSPGGLTHR</sequence>
<feature type="transmembrane region" description="Helical" evidence="3">
    <location>
        <begin position="95"/>
        <end position="115"/>
    </location>
</feature>
<proteinExistence type="predicted"/>
<dbReference type="InterPro" id="IPR001932">
    <property type="entry name" value="PPM-type_phosphatase-like_dom"/>
</dbReference>
<evidence type="ECO:0000256" key="1">
    <source>
        <dbReference type="ARBA" id="ARBA00022801"/>
    </source>
</evidence>
<dbReference type="RefSeq" id="WP_014142659.1">
    <property type="nucleotide sequence ID" value="NC_016111.1"/>
</dbReference>
<keyword evidence="3" id="KW-0812">Transmembrane</keyword>
<accession>G8WTS1</accession>
<keyword evidence="3" id="KW-0472">Membrane</keyword>
<dbReference type="PANTHER" id="PTHR43156:SF2">
    <property type="entry name" value="STAGE II SPORULATION PROTEIN E"/>
    <property type="match status" value="1"/>
</dbReference>
<dbReference type="EMBL" id="CP003219">
    <property type="protein sequence ID" value="AEW94265.1"/>
    <property type="molecule type" value="Genomic_DNA"/>
</dbReference>
<dbReference type="Proteomes" id="UP000007842">
    <property type="component" value="Chromosome"/>
</dbReference>
<dbReference type="STRING" id="1003195.SCATT_18940"/>
<dbReference type="GO" id="GO:0016791">
    <property type="term" value="F:phosphatase activity"/>
    <property type="evidence" value="ECO:0007669"/>
    <property type="project" value="TreeGrafter"/>
</dbReference>
<dbReference type="PATRIC" id="fig|1003195.11.peg.3436"/>
<dbReference type="SUPFAM" id="SSF81606">
    <property type="entry name" value="PP2C-like"/>
    <property type="match status" value="1"/>
</dbReference>
<feature type="domain" description="PPM-type phosphatase" evidence="4">
    <location>
        <begin position="148"/>
        <end position="372"/>
    </location>
</feature>
<dbReference type="SMART" id="SM00331">
    <property type="entry name" value="PP2C_SIG"/>
    <property type="match status" value="1"/>
</dbReference>
<dbReference type="eggNOG" id="COG2208">
    <property type="taxonomic scope" value="Bacteria"/>
</dbReference>
<dbReference type="InterPro" id="IPR036457">
    <property type="entry name" value="PPM-type-like_dom_sf"/>
</dbReference>
<keyword evidence="1" id="KW-0378">Hydrolase</keyword>
<protein>
    <submittedName>
        <fullName evidence="5">Integral membrane protein</fullName>
    </submittedName>
</protein>
<evidence type="ECO:0000259" key="4">
    <source>
        <dbReference type="SMART" id="SM00331"/>
    </source>
</evidence>
<dbReference type="KEGG" id="sct:SCAT_1902"/>
<dbReference type="InterPro" id="IPR052016">
    <property type="entry name" value="Bact_Sigma-Reg"/>
</dbReference>
<feature type="region of interest" description="Disordered" evidence="2">
    <location>
        <begin position="397"/>
        <end position="427"/>
    </location>
</feature>
<dbReference type="HOGENOM" id="CLU_045535_1_0_11"/>
<organism evidence="5 6">
    <name type="scientific">Streptantibioticus cattleyicolor (strain ATCC 35852 / DSM 46488 / JCM 4925 / NBRC 14057 / NRRL 8057)</name>
    <name type="common">Streptomyces cattleya</name>
    <dbReference type="NCBI Taxonomy" id="1003195"/>
    <lineage>
        <taxon>Bacteria</taxon>
        <taxon>Bacillati</taxon>
        <taxon>Actinomycetota</taxon>
        <taxon>Actinomycetes</taxon>
        <taxon>Kitasatosporales</taxon>
        <taxon>Streptomycetaceae</taxon>
        <taxon>Streptantibioticus</taxon>
    </lineage>
</organism>
<dbReference type="PANTHER" id="PTHR43156">
    <property type="entry name" value="STAGE II SPORULATION PROTEIN E-RELATED"/>
    <property type="match status" value="1"/>
</dbReference>
<evidence type="ECO:0000256" key="3">
    <source>
        <dbReference type="SAM" id="Phobius"/>
    </source>
</evidence>
<name>F8JTB7_STREN</name>
<feature type="transmembrane region" description="Helical" evidence="3">
    <location>
        <begin position="66"/>
        <end position="83"/>
    </location>
</feature>
<evidence type="ECO:0000313" key="5">
    <source>
        <dbReference type="EMBL" id="AEW94265.1"/>
    </source>
</evidence>
<keyword evidence="6" id="KW-1185">Reference proteome</keyword>
<accession>F8JTB7</accession>
<dbReference type="OrthoDB" id="3210173at2"/>
<dbReference type="AlphaFoldDB" id="F8JTB7"/>
<reference evidence="6" key="1">
    <citation type="submission" date="2011-12" db="EMBL/GenBank/DDBJ databases">
        <title>Complete genome sequence of Streptomyces cattleya strain DSM 46488.</title>
        <authorList>
            <person name="Ou H.-Y."/>
            <person name="Li P."/>
            <person name="Zhao C."/>
            <person name="O'Hagan D."/>
            <person name="Deng Z."/>
        </authorList>
    </citation>
    <scope>NUCLEOTIDE SEQUENCE [LARGE SCALE GENOMIC DNA]</scope>
    <source>
        <strain evidence="6">ATCC 35852 / DSM 46488 / JCM 4925 / NBRC 14057 / NRRL 8057</strain>
    </source>
</reference>
<keyword evidence="3" id="KW-1133">Transmembrane helix</keyword>
<gene>
    <name evidence="5" type="ordered locus">SCATT_18940</name>
</gene>
<dbReference type="Gene3D" id="3.60.40.10">
    <property type="entry name" value="PPM-type phosphatase domain"/>
    <property type="match status" value="1"/>
</dbReference>
<dbReference type="KEGG" id="scy:SCATT_18940"/>